<sequence>MKLLSLDAMNQALNNSSSVDSQANKKDFEIMLARAMLEKADLNSVLNYGTLTSPNNCSLNRSVTVDRLPFEQTAQAENNIKPDCVKATSDLAVPQEYLPSDKRYDSLIVVAAGKYKINPALLKGLIKAESDFDEAARSRAGALGLTQLMPSTARSLGVNPLKPEEAIEGGAKYLSQMLNRYNGDQALALAAYNAGPGNVDKYGGIPPFRETIHYVKKVTQNADNYSSDFGNPVT</sequence>
<keyword evidence="3" id="KW-1185">Reference proteome</keyword>
<dbReference type="SUPFAM" id="SSF53955">
    <property type="entry name" value="Lysozyme-like"/>
    <property type="match status" value="1"/>
</dbReference>
<evidence type="ECO:0000313" key="3">
    <source>
        <dbReference type="Proteomes" id="UP000002217"/>
    </source>
</evidence>
<protein>
    <submittedName>
        <fullName evidence="2">Lytic transglycosylase catalytic</fullName>
    </submittedName>
</protein>
<dbReference type="InterPro" id="IPR008258">
    <property type="entry name" value="Transglycosylase_SLT_dom_1"/>
</dbReference>
<feature type="domain" description="Transglycosylase SLT" evidence="1">
    <location>
        <begin position="108"/>
        <end position="211"/>
    </location>
</feature>
<gene>
    <name evidence="2" type="ordered locus">Dtox_1380</name>
</gene>
<evidence type="ECO:0000259" key="1">
    <source>
        <dbReference type="Pfam" id="PF01464"/>
    </source>
</evidence>
<name>C8W6G7_DESAS</name>
<dbReference type="InterPro" id="IPR023346">
    <property type="entry name" value="Lysozyme-like_dom_sf"/>
</dbReference>
<accession>C8W6G7</accession>
<dbReference type="Gene3D" id="1.10.530.10">
    <property type="match status" value="1"/>
</dbReference>
<dbReference type="PANTHER" id="PTHR37423:SF2">
    <property type="entry name" value="MEMBRANE-BOUND LYTIC MUREIN TRANSGLYCOSYLASE C"/>
    <property type="match status" value="1"/>
</dbReference>
<reference evidence="2 3" key="1">
    <citation type="journal article" date="2009" name="Stand. Genomic Sci.">
        <title>Complete genome sequence of Desulfotomaculum acetoxidans type strain (5575).</title>
        <authorList>
            <person name="Spring S."/>
            <person name="Lapidus A."/>
            <person name="Schroder M."/>
            <person name="Gleim D."/>
            <person name="Sims D."/>
            <person name="Meincke L."/>
            <person name="Glavina Del Rio T."/>
            <person name="Tice H."/>
            <person name="Copeland A."/>
            <person name="Cheng J.F."/>
            <person name="Lucas S."/>
            <person name="Chen F."/>
            <person name="Nolan M."/>
            <person name="Bruce D."/>
            <person name="Goodwin L."/>
            <person name="Pitluck S."/>
            <person name="Ivanova N."/>
            <person name="Mavromatis K."/>
            <person name="Mikhailova N."/>
            <person name="Pati A."/>
            <person name="Chen A."/>
            <person name="Palaniappan K."/>
            <person name="Land M."/>
            <person name="Hauser L."/>
            <person name="Chang Y.J."/>
            <person name="Jeffries C.D."/>
            <person name="Chain P."/>
            <person name="Saunders E."/>
            <person name="Brettin T."/>
            <person name="Detter J.C."/>
            <person name="Goker M."/>
            <person name="Bristow J."/>
            <person name="Eisen J.A."/>
            <person name="Markowitz V."/>
            <person name="Hugenholtz P."/>
            <person name="Kyrpides N.C."/>
            <person name="Klenk H.P."/>
            <person name="Han C."/>
        </authorList>
    </citation>
    <scope>NUCLEOTIDE SEQUENCE [LARGE SCALE GENOMIC DNA]</scope>
    <source>
        <strain evidence="3">ATCC 49208 / DSM 771 / VKM B-1644</strain>
    </source>
</reference>
<proteinExistence type="predicted"/>
<dbReference type="PANTHER" id="PTHR37423">
    <property type="entry name" value="SOLUBLE LYTIC MUREIN TRANSGLYCOSYLASE-RELATED"/>
    <property type="match status" value="1"/>
</dbReference>
<dbReference type="KEGG" id="dae:Dtox_1380"/>
<dbReference type="CDD" id="cd00254">
    <property type="entry name" value="LT-like"/>
    <property type="match status" value="1"/>
</dbReference>
<evidence type="ECO:0000313" key="2">
    <source>
        <dbReference type="EMBL" id="ACV62256.1"/>
    </source>
</evidence>
<dbReference type="EMBL" id="CP001720">
    <property type="protein sequence ID" value="ACV62256.1"/>
    <property type="molecule type" value="Genomic_DNA"/>
</dbReference>
<dbReference type="HOGENOM" id="CLU_065765_4_4_9"/>
<dbReference type="STRING" id="485916.Dtox_1380"/>
<dbReference type="Proteomes" id="UP000002217">
    <property type="component" value="Chromosome"/>
</dbReference>
<organism evidence="2 3">
    <name type="scientific">Desulfofarcimen acetoxidans (strain ATCC 49208 / DSM 771 / KCTC 5769 / VKM B-1644 / 5575)</name>
    <name type="common">Desulfotomaculum acetoxidans</name>
    <dbReference type="NCBI Taxonomy" id="485916"/>
    <lineage>
        <taxon>Bacteria</taxon>
        <taxon>Bacillati</taxon>
        <taxon>Bacillota</taxon>
        <taxon>Clostridia</taxon>
        <taxon>Eubacteriales</taxon>
        <taxon>Peptococcaceae</taxon>
        <taxon>Desulfofarcimen</taxon>
    </lineage>
</organism>
<dbReference type="AlphaFoldDB" id="C8W6G7"/>
<dbReference type="Pfam" id="PF01464">
    <property type="entry name" value="SLT"/>
    <property type="match status" value="1"/>
</dbReference>
<dbReference type="CAZy" id="GH23">
    <property type="family name" value="Glycoside Hydrolase Family 23"/>
</dbReference>
<dbReference type="eggNOG" id="COG0741">
    <property type="taxonomic scope" value="Bacteria"/>
</dbReference>